<evidence type="ECO:0000256" key="5">
    <source>
        <dbReference type="ARBA" id="ARBA00037226"/>
    </source>
</evidence>
<dbReference type="GO" id="GO:0003735">
    <property type="term" value="F:structural constituent of ribosome"/>
    <property type="evidence" value="ECO:0007669"/>
    <property type="project" value="InterPro"/>
</dbReference>
<accession>A0A3N4KIR8</accession>
<keyword evidence="3" id="KW-0687">Ribonucleoprotein</keyword>
<dbReference type="Proteomes" id="UP000277580">
    <property type="component" value="Unassembled WGS sequence"/>
</dbReference>
<evidence type="ECO:0000256" key="3">
    <source>
        <dbReference type="ARBA" id="ARBA00023274"/>
    </source>
</evidence>
<evidence type="ECO:0000313" key="7">
    <source>
        <dbReference type="Proteomes" id="UP000277580"/>
    </source>
</evidence>
<dbReference type="EMBL" id="ML119153">
    <property type="protein sequence ID" value="RPB09298.1"/>
    <property type="molecule type" value="Genomic_DNA"/>
</dbReference>
<dbReference type="FunFam" id="2.30.170.40:FF:000003">
    <property type="entry name" value="54S ribosomal protein L24"/>
    <property type="match status" value="1"/>
</dbReference>
<dbReference type="InterPro" id="IPR034704">
    <property type="entry name" value="Ribosomal_bL28/bL31-like_sf"/>
</dbReference>
<dbReference type="InterPro" id="IPR037147">
    <property type="entry name" value="Ribosomal_bL28_sf"/>
</dbReference>
<evidence type="ECO:0000256" key="1">
    <source>
        <dbReference type="ARBA" id="ARBA00008760"/>
    </source>
</evidence>
<evidence type="ECO:0000313" key="6">
    <source>
        <dbReference type="EMBL" id="RPB09298.1"/>
    </source>
</evidence>
<dbReference type="PANTHER" id="PTHR13528">
    <property type="entry name" value="39S RIBOSOMAL PROTEIN L28, MITOCHONDRIAL"/>
    <property type="match status" value="1"/>
</dbReference>
<evidence type="ECO:0000256" key="2">
    <source>
        <dbReference type="ARBA" id="ARBA00022980"/>
    </source>
</evidence>
<sequence length="245" mass="28319">MNTQFNPLNRAGAFRPFPQMFTRAFSATATAEKKHSKRRLQHMLRNVPEYPYPIKHTFKQSWFGLYGGKHIQFGNNVPESNYTTRRRWLPNVRHRTVFSRALNQYFSLDITTNVLRTIDKAGGLDAYLTGTKAARIKSLGPTGWRLRWRVMNSPRYQKQLAEEREALGLPPLAMPQKSALDPEEAEMLALSEGHDIEGIDKEEYEAMMRDQEAAQEQLKPKEKTAAQLMIEKIERERGLKKDVEA</sequence>
<dbReference type="GO" id="GO:0005762">
    <property type="term" value="C:mitochondrial large ribosomal subunit"/>
    <property type="evidence" value="ECO:0007669"/>
    <property type="project" value="TreeGrafter"/>
</dbReference>
<dbReference type="SUPFAM" id="SSF143800">
    <property type="entry name" value="L28p-like"/>
    <property type="match status" value="1"/>
</dbReference>
<dbReference type="InterPro" id="IPR026569">
    <property type="entry name" value="Ribosomal_bL28"/>
</dbReference>
<keyword evidence="7" id="KW-1185">Reference proteome</keyword>
<dbReference type="InParanoid" id="A0A3N4KIR8"/>
<keyword evidence="2" id="KW-0689">Ribosomal protein</keyword>
<comment type="function">
    <text evidence="5">Component of the mitochondrial ribosome (mitoribosome), a dedicated translation machinery responsible for the synthesis of mitochondrial genome-encoded proteins, including at least some of the essential transmembrane subunits of the mitochondrial respiratory chain. The mitoribosomes are attached to the mitochondrial inner membrane and translation products are cotranslationally integrated into the membrane.</text>
</comment>
<dbReference type="STRING" id="1392247.A0A3N4KIR8"/>
<dbReference type="Pfam" id="PF00830">
    <property type="entry name" value="Ribosomal_L28"/>
    <property type="match status" value="1"/>
</dbReference>
<comment type="similarity">
    <text evidence="1">Belongs to the bacterial ribosomal protein bL28 family.</text>
</comment>
<organism evidence="6 7">
    <name type="scientific">Morchella conica CCBAS932</name>
    <dbReference type="NCBI Taxonomy" id="1392247"/>
    <lineage>
        <taxon>Eukaryota</taxon>
        <taxon>Fungi</taxon>
        <taxon>Dikarya</taxon>
        <taxon>Ascomycota</taxon>
        <taxon>Pezizomycotina</taxon>
        <taxon>Pezizomycetes</taxon>
        <taxon>Pezizales</taxon>
        <taxon>Morchellaceae</taxon>
        <taxon>Morchella</taxon>
    </lineage>
</organism>
<name>A0A3N4KIR8_9PEZI</name>
<dbReference type="AlphaFoldDB" id="A0A3N4KIR8"/>
<evidence type="ECO:0000256" key="4">
    <source>
        <dbReference type="ARBA" id="ARBA00035269"/>
    </source>
</evidence>
<reference evidence="6 7" key="1">
    <citation type="journal article" date="2018" name="Nat. Ecol. Evol.">
        <title>Pezizomycetes genomes reveal the molecular basis of ectomycorrhizal truffle lifestyle.</title>
        <authorList>
            <person name="Murat C."/>
            <person name="Payen T."/>
            <person name="Noel B."/>
            <person name="Kuo A."/>
            <person name="Morin E."/>
            <person name="Chen J."/>
            <person name="Kohler A."/>
            <person name="Krizsan K."/>
            <person name="Balestrini R."/>
            <person name="Da Silva C."/>
            <person name="Montanini B."/>
            <person name="Hainaut M."/>
            <person name="Levati E."/>
            <person name="Barry K.W."/>
            <person name="Belfiori B."/>
            <person name="Cichocki N."/>
            <person name="Clum A."/>
            <person name="Dockter R.B."/>
            <person name="Fauchery L."/>
            <person name="Guy J."/>
            <person name="Iotti M."/>
            <person name="Le Tacon F."/>
            <person name="Lindquist E.A."/>
            <person name="Lipzen A."/>
            <person name="Malagnac F."/>
            <person name="Mello A."/>
            <person name="Molinier V."/>
            <person name="Miyauchi S."/>
            <person name="Poulain J."/>
            <person name="Riccioni C."/>
            <person name="Rubini A."/>
            <person name="Sitrit Y."/>
            <person name="Splivallo R."/>
            <person name="Traeger S."/>
            <person name="Wang M."/>
            <person name="Zifcakova L."/>
            <person name="Wipf D."/>
            <person name="Zambonelli A."/>
            <person name="Paolocci F."/>
            <person name="Nowrousian M."/>
            <person name="Ottonello S."/>
            <person name="Baldrian P."/>
            <person name="Spatafora J.W."/>
            <person name="Henrissat B."/>
            <person name="Nagy L.G."/>
            <person name="Aury J.M."/>
            <person name="Wincker P."/>
            <person name="Grigoriev I.V."/>
            <person name="Bonfante P."/>
            <person name="Martin F.M."/>
        </authorList>
    </citation>
    <scope>NUCLEOTIDE SEQUENCE [LARGE SCALE GENOMIC DNA]</scope>
    <source>
        <strain evidence="6 7">CCBAS932</strain>
    </source>
</reference>
<dbReference type="OrthoDB" id="361870at2759"/>
<proteinExistence type="inferred from homology"/>
<dbReference type="Gene3D" id="2.30.170.40">
    <property type="entry name" value="Ribosomal protein L28/L24"/>
    <property type="match status" value="1"/>
</dbReference>
<dbReference type="PANTHER" id="PTHR13528:SF2">
    <property type="entry name" value="LARGE RIBOSOMAL SUBUNIT PROTEIN BL28M"/>
    <property type="match status" value="1"/>
</dbReference>
<protein>
    <recommendedName>
        <fullName evidence="4">Large ribosomal subunit protein bL28m</fullName>
    </recommendedName>
</protein>
<gene>
    <name evidence="6" type="ORF">P167DRAFT_527441</name>
</gene>